<name>A0A8S5UCI9_9CAUD</name>
<sequence>MSFKDKVRVQMDKDSVTKYDLPYGGFSGKVIEVPWFFSDLAVYSVKNDGSEVRIQVK</sequence>
<protein>
    <submittedName>
        <fullName evidence="1">Uncharacterized protein</fullName>
    </submittedName>
</protein>
<proteinExistence type="predicted"/>
<organism evidence="1">
    <name type="scientific">Siphoviridae sp. ctgN495</name>
    <dbReference type="NCBI Taxonomy" id="2825608"/>
    <lineage>
        <taxon>Viruses</taxon>
        <taxon>Duplodnaviria</taxon>
        <taxon>Heunggongvirae</taxon>
        <taxon>Uroviricota</taxon>
        <taxon>Caudoviricetes</taxon>
    </lineage>
</organism>
<reference evidence="1" key="1">
    <citation type="journal article" date="2021" name="Proc. Natl. Acad. Sci. U.S.A.">
        <title>A Catalog of Tens of Thousands of Viruses from Human Metagenomes Reveals Hidden Associations with Chronic Diseases.</title>
        <authorList>
            <person name="Tisza M.J."/>
            <person name="Buck C.B."/>
        </authorList>
    </citation>
    <scope>NUCLEOTIDE SEQUENCE</scope>
    <source>
        <strain evidence="1">CtgN495</strain>
    </source>
</reference>
<evidence type="ECO:0000313" key="1">
    <source>
        <dbReference type="EMBL" id="DAF92197.1"/>
    </source>
</evidence>
<dbReference type="EMBL" id="BK016063">
    <property type="protein sequence ID" value="DAF92197.1"/>
    <property type="molecule type" value="Genomic_DNA"/>
</dbReference>
<accession>A0A8S5UCI9</accession>